<name>A0A3M7QPM1_BRAPC</name>
<dbReference type="GO" id="GO:0005886">
    <property type="term" value="C:plasma membrane"/>
    <property type="evidence" value="ECO:0007669"/>
    <property type="project" value="UniProtKB-SubCell"/>
</dbReference>
<dbReference type="GO" id="GO:0038023">
    <property type="term" value="F:signaling receptor activity"/>
    <property type="evidence" value="ECO:0007669"/>
    <property type="project" value="InterPro"/>
</dbReference>
<organism evidence="9 10">
    <name type="scientific">Brachionus plicatilis</name>
    <name type="common">Marine rotifer</name>
    <name type="synonym">Brachionus muelleri</name>
    <dbReference type="NCBI Taxonomy" id="10195"/>
    <lineage>
        <taxon>Eukaryota</taxon>
        <taxon>Metazoa</taxon>
        <taxon>Spiralia</taxon>
        <taxon>Gnathifera</taxon>
        <taxon>Rotifera</taxon>
        <taxon>Eurotatoria</taxon>
        <taxon>Monogononta</taxon>
        <taxon>Pseudotrocha</taxon>
        <taxon>Ploima</taxon>
        <taxon>Brachionidae</taxon>
        <taxon>Brachionus</taxon>
    </lineage>
</organism>
<proteinExistence type="predicted"/>
<dbReference type="PANTHER" id="PTHR21444">
    <property type="entry name" value="COILED-COIL DOMAIN-CONTAINING PROTEIN 180"/>
    <property type="match status" value="1"/>
</dbReference>
<keyword evidence="3" id="KW-1003">Cell membrane</keyword>
<keyword evidence="7" id="KW-0675">Receptor</keyword>
<dbReference type="EMBL" id="REGN01005469">
    <property type="protein sequence ID" value="RNA13233.1"/>
    <property type="molecule type" value="Genomic_DNA"/>
</dbReference>
<keyword evidence="6 8" id="KW-0472">Membrane</keyword>
<accession>A0A3M7QPM1</accession>
<gene>
    <name evidence="9" type="ORF">BpHYR1_039315</name>
</gene>
<evidence type="ECO:0000256" key="2">
    <source>
        <dbReference type="ARBA" id="ARBA00022448"/>
    </source>
</evidence>
<feature type="transmembrane region" description="Helical" evidence="8">
    <location>
        <begin position="19"/>
        <end position="37"/>
    </location>
</feature>
<dbReference type="InterPro" id="IPR026612">
    <property type="entry name" value="STRA6-like"/>
</dbReference>
<dbReference type="GO" id="GO:0071939">
    <property type="term" value="P:vitamin A import into cell"/>
    <property type="evidence" value="ECO:0007669"/>
    <property type="project" value="TreeGrafter"/>
</dbReference>
<keyword evidence="5 8" id="KW-1133">Transmembrane helix</keyword>
<comment type="subcellular location">
    <subcellularLocation>
        <location evidence="1">Cell membrane</location>
        <topology evidence="1">Multi-pass membrane protein</topology>
    </subcellularLocation>
</comment>
<evidence type="ECO:0000256" key="1">
    <source>
        <dbReference type="ARBA" id="ARBA00004651"/>
    </source>
</evidence>
<dbReference type="AlphaFoldDB" id="A0A3M7QPM1"/>
<keyword evidence="10" id="KW-1185">Reference proteome</keyword>
<evidence type="ECO:0000256" key="4">
    <source>
        <dbReference type="ARBA" id="ARBA00022692"/>
    </source>
</evidence>
<dbReference type="Pfam" id="PF14752">
    <property type="entry name" value="RBP_receptor"/>
    <property type="match status" value="2"/>
</dbReference>
<keyword evidence="4 8" id="KW-0812">Transmembrane</keyword>
<evidence type="ECO:0000256" key="8">
    <source>
        <dbReference type="SAM" id="Phobius"/>
    </source>
</evidence>
<reference evidence="9 10" key="1">
    <citation type="journal article" date="2018" name="Sci. Rep.">
        <title>Genomic signatures of local adaptation to the degree of environmental predictability in rotifers.</title>
        <authorList>
            <person name="Franch-Gras L."/>
            <person name="Hahn C."/>
            <person name="Garcia-Roger E.M."/>
            <person name="Carmona M.J."/>
            <person name="Serra M."/>
            <person name="Gomez A."/>
        </authorList>
    </citation>
    <scope>NUCLEOTIDE SEQUENCE [LARGE SCALE GENOMIC DNA]</scope>
    <source>
        <strain evidence="9">HYR1</strain>
    </source>
</reference>
<evidence type="ECO:0000256" key="5">
    <source>
        <dbReference type="ARBA" id="ARBA00022989"/>
    </source>
</evidence>
<evidence type="ECO:0000256" key="3">
    <source>
        <dbReference type="ARBA" id="ARBA00022475"/>
    </source>
</evidence>
<evidence type="ECO:0000256" key="7">
    <source>
        <dbReference type="ARBA" id="ARBA00023170"/>
    </source>
</evidence>
<protein>
    <submittedName>
        <fullName evidence="9">Stimulated by retinoic acid protein 6-like protein</fullName>
    </submittedName>
</protein>
<sequence>MFLKEIICSQMASFDLELWTHQFLIFLAAIIFMLKIFKLKNIKKSPSNEFLYTKQILCKQKSSPIFSNFYQYNKFYRFPKQFIITNSIAIFLINHASYKLYKNSQTFIATCVKFVNIGLLFLSGEKNLKPDLNLINLIENLSKIFHQIIITSIIIAYLVSLGQIFLEIRAYKSRVLRAYGGIHEKVLGPNQLANSKIISASIHFSGYKIAYCLWGYTNLLDNSVYSRKMEKIDPGFISYASFVHMEVYMSHPIKLAFCQIVGINSKKGKVLKFRNKWFLFYSLIKNPQLKNYRKKCNMKNSNIQRNFLVFTQKADYEPGISNMKLQFN</sequence>
<evidence type="ECO:0000256" key="6">
    <source>
        <dbReference type="ARBA" id="ARBA00023136"/>
    </source>
</evidence>
<evidence type="ECO:0000313" key="9">
    <source>
        <dbReference type="EMBL" id="RNA13233.1"/>
    </source>
</evidence>
<feature type="transmembrane region" description="Helical" evidence="8">
    <location>
        <begin position="106"/>
        <end position="124"/>
    </location>
</feature>
<dbReference type="PANTHER" id="PTHR21444:SF15">
    <property type="entry name" value="RECEPTOR FOR RETINOL UPTAKE STRA6"/>
    <property type="match status" value="1"/>
</dbReference>
<feature type="transmembrane region" description="Helical" evidence="8">
    <location>
        <begin position="144"/>
        <end position="166"/>
    </location>
</feature>
<comment type="caution">
    <text evidence="9">The sequence shown here is derived from an EMBL/GenBank/DDBJ whole genome shotgun (WGS) entry which is preliminary data.</text>
</comment>
<dbReference type="GO" id="GO:0034632">
    <property type="term" value="F:retinol transmembrane transporter activity"/>
    <property type="evidence" value="ECO:0007669"/>
    <property type="project" value="InterPro"/>
</dbReference>
<keyword evidence="2" id="KW-0813">Transport</keyword>
<dbReference type="Proteomes" id="UP000276133">
    <property type="component" value="Unassembled WGS sequence"/>
</dbReference>
<dbReference type="OrthoDB" id="2376984at2759"/>
<evidence type="ECO:0000313" key="10">
    <source>
        <dbReference type="Proteomes" id="UP000276133"/>
    </source>
</evidence>